<feature type="region of interest" description="Disordered" evidence="2">
    <location>
        <begin position="629"/>
        <end position="684"/>
    </location>
</feature>
<feature type="region of interest" description="Disordered" evidence="2">
    <location>
        <begin position="22"/>
        <end position="48"/>
    </location>
</feature>
<evidence type="ECO:0000259" key="3">
    <source>
        <dbReference type="PROSITE" id="PS50157"/>
    </source>
</evidence>
<dbReference type="PANTHER" id="PTHR46353:SF23">
    <property type="entry name" value="C2H2 ZINC FINGER-CONTAINING PROTEIN-RELATED"/>
    <property type="match status" value="1"/>
</dbReference>
<feature type="compositionally biased region" description="Basic and acidic residues" evidence="2">
    <location>
        <begin position="338"/>
        <end position="347"/>
    </location>
</feature>
<proteinExistence type="predicted"/>
<feature type="compositionally biased region" description="Polar residues" evidence="2">
    <location>
        <begin position="722"/>
        <end position="733"/>
    </location>
</feature>
<feature type="compositionally biased region" description="Polar residues" evidence="2">
    <location>
        <begin position="184"/>
        <end position="193"/>
    </location>
</feature>
<sequence length="974" mass="102770">MRASFKFKLSLEVKDKHRSCTVEERPKNRGFEGGHTSSGQACKDVKQEMLQHPQALVSGALSVPGTEQPYQPSKSSLESVQETMSLFEEALLKLQRDSGSLMFGGQHGGTGPTVPVLRDLQPQPQSHAGSRLAEKGPSKQFYFESVSQEPEVPGRTNRFFPYVAVRGSGADPSEAMRGFGVSQGLATPLSTQIDIRGRGESQRQKFGKEDGIEEQHQLKEAPPDRNVSAEEKTSDLGEVPKRQEKAAGDALCYRLHVPTNGSGSDWDTKDSSSPHWGTSEDWQAKSGGLSVGGKEDKRALEGFASFHLEDSERTEKKRTPSGSGSESDGARRSGSKSGGEHCKEHADSMSPDKASVGVPQRNKGGYLGADDDGGKGSNESTVQSGQKRKHTGSDSSESVRKGEARASEAERPRNEKKSSGEEKPTGNLRGGARDGKEDHHLGGWKTIADGHQTVYECRFCGKRFLVSQALGGHMNRHRAERENEKAKVQAKAAREAAAFYESQQQTPKLHGTSIRSPSTPLNLTETSYGIPLSVTSNPSVAPMPAAALLLPGTKPDFLGAGGPPQQGNTSPITQYEAGFEAGFGAGLVALARAGLLVPDAMMALGWQGMGAGSRGGGNDVALQEAFEQPPLGADSGRGPPGETMQGRATPGPSNVGSEPLDARVKPDQEEKSGRGGPQNLPPAVMPVWIDTARGQQQVFQVEGVQGIDKGLYALKPVGATTSPDLSLGPSSDNFGFPGGGPARQNDPPEPFEYGQPTAPKSGPRGFRVGEFGPTQKLQSLGPQERPRLAGNVARVAHPLVTRGVMATAIRPGLGTVERYGLAGFRAGQPNCLPVTLGARSSPQRYGVGSSNSGRPDSAGNGIGLGMGPKPSLLNLSGDRPDSTGPGRSSADFVSSPPLLRTLSLSREPLDLYQDFLHSQPSGLGSQLGDANLGGGFDDQLSSFAQEHPDWPDYFQGGSVNSGDAYGAPGEKGSS</sequence>
<keyword evidence="5" id="KW-1185">Reference proteome</keyword>
<protein>
    <recommendedName>
        <fullName evidence="3">C2H2-type domain-containing protein</fullName>
    </recommendedName>
</protein>
<feature type="compositionally biased region" description="Basic and acidic residues" evidence="2">
    <location>
        <begin position="195"/>
        <end position="247"/>
    </location>
</feature>
<accession>A0A1Y1HRQ7</accession>
<feature type="domain" description="C2H2-type" evidence="3">
    <location>
        <begin position="455"/>
        <end position="482"/>
    </location>
</feature>
<feature type="compositionally biased region" description="Basic and acidic residues" evidence="2">
    <location>
        <begin position="397"/>
        <end position="424"/>
    </location>
</feature>
<dbReference type="InterPro" id="IPR044299">
    <property type="entry name" value="GIS3/ZFP5/ZFP6"/>
</dbReference>
<feature type="region of interest" description="Disordered" evidence="2">
    <location>
        <begin position="495"/>
        <end position="520"/>
    </location>
</feature>
<feature type="region of interest" description="Disordered" evidence="2">
    <location>
        <begin position="102"/>
        <end position="139"/>
    </location>
</feature>
<dbReference type="PROSITE" id="PS50157">
    <property type="entry name" value="ZINC_FINGER_C2H2_2"/>
    <property type="match status" value="1"/>
</dbReference>
<dbReference type="GO" id="GO:0010090">
    <property type="term" value="P:trichome morphogenesis"/>
    <property type="evidence" value="ECO:0007669"/>
    <property type="project" value="InterPro"/>
</dbReference>
<keyword evidence="1" id="KW-0863">Zinc-finger</keyword>
<feature type="region of interest" description="Disordered" evidence="2">
    <location>
        <begin position="175"/>
        <end position="439"/>
    </location>
</feature>
<dbReference type="PROSITE" id="PS00028">
    <property type="entry name" value="ZINC_FINGER_C2H2_1"/>
    <property type="match status" value="1"/>
</dbReference>
<dbReference type="InterPro" id="IPR036236">
    <property type="entry name" value="Znf_C2H2_sf"/>
</dbReference>
<evidence type="ECO:0000256" key="1">
    <source>
        <dbReference type="PROSITE-ProRule" id="PRU00042"/>
    </source>
</evidence>
<keyword evidence="1" id="KW-0479">Metal-binding</keyword>
<dbReference type="GO" id="GO:0008270">
    <property type="term" value="F:zinc ion binding"/>
    <property type="evidence" value="ECO:0007669"/>
    <property type="project" value="UniProtKB-KW"/>
</dbReference>
<reference evidence="4 5" key="1">
    <citation type="journal article" date="2014" name="Nat. Commun.">
        <title>Klebsormidium flaccidum genome reveals primary factors for plant terrestrial adaptation.</title>
        <authorList>
            <person name="Hori K."/>
            <person name="Maruyama F."/>
            <person name="Fujisawa T."/>
            <person name="Togashi T."/>
            <person name="Yamamoto N."/>
            <person name="Seo M."/>
            <person name="Sato S."/>
            <person name="Yamada T."/>
            <person name="Mori H."/>
            <person name="Tajima N."/>
            <person name="Moriyama T."/>
            <person name="Ikeuchi M."/>
            <person name="Watanabe M."/>
            <person name="Wada H."/>
            <person name="Kobayashi K."/>
            <person name="Saito M."/>
            <person name="Masuda T."/>
            <person name="Sasaki-Sekimoto Y."/>
            <person name="Mashiguchi K."/>
            <person name="Awai K."/>
            <person name="Shimojima M."/>
            <person name="Masuda S."/>
            <person name="Iwai M."/>
            <person name="Nobusawa T."/>
            <person name="Narise T."/>
            <person name="Kondo S."/>
            <person name="Saito H."/>
            <person name="Sato R."/>
            <person name="Murakawa M."/>
            <person name="Ihara Y."/>
            <person name="Oshima-Yamada Y."/>
            <person name="Ohtaka K."/>
            <person name="Satoh M."/>
            <person name="Sonobe K."/>
            <person name="Ishii M."/>
            <person name="Ohtani R."/>
            <person name="Kanamori-Sato M."/>
            <person name="Honoki R."/>
            <person name="Miyazaki D."/>
            <person name="Mochizuki H."/>
            <person name="Umetsu J."/>
            <person name="Higashi K."/>
            <person name="Shibata D."/>
            <person name="Kamiya Y."/>
            <person name="Sato N."/>
            <person name="Nakamura Y."/>
            <person name="Tabata S."/>
            <person name="Ida S."/>
            <person name="Kurokawa K."/>
            <person name="Ohta H."/>
        </authorList>
    </citation>
    <scope>NUCLEOTIDE SEQUENCE [LARGE SCALE GENOMIC DNA]</scope>
    <source>
        <strain evidence="4 5">NIES-2285</strain>
    </source>
</reference>
<evidence type="ECO:0000313" key="5">
    <source>
        <dbReference type="Proteomes" id="UP000054558"/>
    </source>
</evidence>
<evidence type="ECO:0000313" key="4">
    <source>
        <dbReference type="EMBL" id="GAQ80773.1"/>
    </source>
</evidence>
<feature type="compositionally biased region" description="Polar residues" evidence="2">
    <location>
        <begin position="838"/>
        <end position="854"/>
    </location>
</feature>
<dbReference type="PANTHER" id="PTHR46353">
    <property type="entry name" value="ZINC FINGER PROTEIN 5"/>
    <property type="match status" value="1"/>
</dbReference>
<feature type="compositionally biased region" description="Basic and acidic residues" evidence="2">
    <location>
        <begin position="307"/>
        <end position="318"/>
    </location>
</feature>
<keyword evidence="1" id="KW-0862">Zinc</keyword>
<feature type="region of interest" description="Disordered" evidence="2">
    <location>
        <begin position="722"/>
        <end position="764"/>
    </location>
</feature>
<feature type="compositionally biased region" description="Basic and acidic residues" evidence="2">
    <location>
        <begin position="660"/>
        <end position="673"/>
    </location>
</feature>
<dbReference type="AlphaFoldDB" id="A0A1Y1HRQ7"/>
<dbReference type="InterPro" id="IPR013087">
    <property type="entry name" value="Znf_C2H2_type"/>
</dbReference>
<organism evidence="4 5">
    <name type="scientific">Klebsormidium nitens</name>
    <name type="common">Green alga</name>
    <name type="synonym">Ulothrix nitens</name>
    <dbReference type="NCBI Taxonomy" id="105231"/>
    <lineage>
        <taxon>Eukaryota</taxon>
        <taxon>Viridiplantae</taxon>
        <taxon>Streptophyta</taxon>
        <taxon>Klebsormidiophyceae</taxon>
        <taxon>Klebsormidiales</taxon>
        <taxon>Klebsormidiaceae</taxon>
        <taxon>Klebsormidium</taxon>
    </lineage>
</organism>
<name>A0A1Y1HRQ7_KLENI</name>
<feature type="compositionally biased region" description="Polar residues" evidence="2">
    <location>
        <begin position="501"/>
        <end position="520"/>
    </location>
</feature>
<gene>
    <name evidence="4" type="ORF">KFL_000620070</name>
</gene>
<dbReference type="EMBL" id="DF237011">
    <property type="protein sequence ID" value="GAQ80773.1"/>
    <property type="molecule type" value="Genomic_DNA"/>
</dbReference>
<dbReference type="Proteomes" id="UP000054558">
    <property type="component" value="Unassembled WGS sequence"/>
</dbReference>
<dbReference type="Gene3D" id="3.30.160.60">
    <property type="entry name" value="Classic Zinc Finger"/>
    <property type="match status" value="1"/>
</dbReference>
<dbReference type="Pfam" id="PF13912">
    <property type="entry name" value="zf-C2H2_6"/>
    <property type="match status" value="1"/>
</dbReference>
<dbReference type="SUPFAM" id="SSF57667">
    <property type="entry name" value="beta-beta-alpha zinc fingers"/>
    <property type="match status" value="1"/>
</dbReference>
<evidence type="ECO:0000256" key="2">
    <source>
        <dbReference type="SAM" id="MobiDB-lite"/>
    </source>
</evidence>
<feature type="compositionally biased region" description="Basic and acidic residues" evidence="2">
    <location>
        <begin position="22"/>
        <end position="32"/>
    </location>
</feature>
<dbReference type="OrthoDB" id="1721933at2759"/>
<feature type="region of interest" description="Disordered" evidence="2">
    <location>
        <begin position="926"/>
        <end position="974"/>
    </location>
</feature>
<feature type="region of interest" description="Disordered" evidence="2">
    <location>
        <begin position="835"/>
        <end position="894"/>
    </location>
</feature>